<accession>A0ABP7WY09</accession>
<evidence type="ECO:0000256" key="1">
    <source>
        <dbReference type="SAM" id="Phobius"/>
    </source>
</evidence>
<feature type="transmembrane region" description="Helical" evidence="1">
    <location>
        <begin position="12"/>
        <end position="32"/>
    </location>
</feature>
<keyword evidence="1" id="KW-0472">Membrane</keyword>
<reference evidence="3" key="1">
    <citation type="journal article" date="2019" name="Int. J. Syst. Evol. Microbiol.">
        <title>The Global Catalogue of Microorganisms (GCM) 10K type strain sequencing project: providing services to taxonomists for standard genome sequencing and annotation.</title>
        <authorList>
            <consortium name="The Broad Institute Genomics Platform"/>
            <consortium name="The Broad Institute Genome Sequencing Center for Infectious Disease"/>
            <person name="Wu L."/>
            <person name="Ma J."/>
        </authorList>
    </citation>
    <scope>NUCLEOTIDE SEQUENCE [LARGE SCALE GENOMIC DNA]</scope>
    <source>
        <strain evidence="3">JCM 17085</strain>
    </source>
</reference>
<dbReference type="EMBL" id="BAABCV010000008">
    <property type="protein sequence ID" value="GAA4099704.1"/>
    <property type="molecule type" value="Genomic_DNA"/>
</dbReference>
<comment type="caution">
    <text evidence="2">The sequence shown here is derived from an EMBL/GenBank/DDBJ whole genome shotgun (WGS) entry which is preliminary data.</text>
</comment>
<proteinExistence type="predicted"/>
<evidence type="ECO:0000313" key="3">
    <source>
        <dbReference type="Proteomes" id="UP001500841"/>
    </source>
</evidence>
<organism evidence="2 3">
    <name type="scientific">Mucilaginibacter panaciglaebae</name>
    <dbReference type="NCBI Taxonomy" id="502331"/>
    <lineage>
        <taxon>Bacteria</taxon>
        <taxon>Pseudomonadati</taxon>
        <taxon>Bacteroidota</taxon>
        <taxon>Sphingobacteriia</taxon>
        <taxon>Sphingobacteriales</taxon>
        <taxon>Sphingobacteriaceae</taxon>
        <taxon>Mucilaginibacter</taxon>
    </lineage>
</organism>
<gene>
    <name evidence="2" type="ORF">GCM10022392_25100</name>
</gene>
<keyword evidence="1" id="KW-0812">Transmembrane</keyword>
<keyword evidence="3" id="KW-1185">Reference proteome</keyword>
<sequence length="65" mass="7650">MKGLLTRNRGSNKCLISVSGCAIAYYLMYHWLQAFSYRTNLPWWLFAETVGHVDYNVDNRKLPEH</sequence>
<protein>
    <submittedName>
        <fullName evidence="2">Uncharacterized protein</fullName>
    </submittedName>
</protein>
<dbReference type="Proteomes" id="UP001500841">
    <property type="component" value="Unassembled WGS sequence"/>
</dbReference>
<name>A0ABP7WY09_9SPHI</name>
<evidence type="ECO:0000313" key="2">
    <source>
        <dbReference type="EMBL" id="GAA4099704.1"/>
    </source>
</evidence>
<keyword evidence="1" id="KW-1133">Transmembrane helix</keyword>